<name>A0ABQ0XBN1_9LACO</name>
<organism evidence="1 2">
    <name type="scientific">Lentilactobacillus diolivorans</name>
    <dbReference type="NCBI Taxonomy" id="179838"/>
    <lineage>
        <taxon>Bacteria</taxon>
        <taxon>Bacillati</taxon>
        <taxon>Bacillota</taxon>
        <taxon>Bacilli</taxon>
        <taxon>Lactobacillales</taxon>
        <taxon>Lactobacillaceae</taxon>
        <taxon>Lentilactobacillus</taxon>
    </lineage>
</organism>
<accession>A0ABQ0XBN1</accession>
<keyword evidence="2" id="KW-1185">Reference proteome</keyword>
<evidence type="ECO:0000313" key="2">
    <source>
        <dbReference type="Proteomes" id="UP000321409"/>
    </source>
</evidence>
<gene>
    <name evidence="1" type="ORF">LDI01_10990</name>
</gene>
<evidence type="ECO:0008006" key="3">
    <source>
        <dbReference type="Google" id="ProtNLM"/>
    </source>
</evidence>
<protein>
    <recommendedName>
        <fullName evidence="3">DUF1540 domain-containing protein</fullName>
    </recommendedName>
</protein>
<dbReference type="EMBL" id="BKAB01000013">
    <property type="protein sequence ID" value="GEP23506.1"/>
    <property type="molecule type" value="Genomic_DNA"/>
</dbReference>
<evidence type="ECO:0000313" key="1">
    <source>
        <dbReference type="EMBL" id="GEP23506.1"/>
    </source>
</evidence>
<dbReference type="Proteomes" id="UP000321409">
    <property type="component" value="Unassembled WGS sequence"/>
</dbReference>
<reference evidence="1 2" key="1">
    <citation type="submission" date="2019-07" db="EMBL/GenBank/DDBJ databases">
        <title>Whole genome shotgun sequence of Lactobacillus diolivorans NBRC 107869.</title>
        <authorList>
            <person name="Hosoyama A."/>
            <person name="Uohara A."/>
            <person name="Ohji S."/>
            <person name="Ichikawa N."/>
        </authorList>
    </citation>
    <scope>NUCLEOTIDE SEQUENCE [LARGE SCALE GENOMIC DNA]</scope>
    <source>
        <strain evidence="1 2">NBRC 107869</strain>
    </source>
</reference>
<sequence>MLSKIMSICNVTVNCGPGSCVKNAEDEGWCRKFNQVVGDPDPHLGFYCRISLQTQAKNGLEHDCRTSNQF</sequence>
<proteinExistence type="predicted"/>
<comment type="caution">
    <text evidence="1">The sequence shown here is derived from an EMBL/GenBank/DDBJ whole genome shotgun (WGS) entry which is preliminary data.</text>
</comment>